<proteinExistence type="predicted"/>
<comment type="caution">
    <text evidence="2">The sequence shown here is derived from an EMBL/GenBank/DDBJ whole genome shotgun (WGS) entry which is preliminary data.</text>
</comment>
<dbReference type="InterPro" id="IPR029526">
    <property type="entry name" value="PGBD"/>
</dbReference>
<name>A0A9W6Y539_9STRA</name>
<dbReference type="EMBL" id="BSXT01003128">
    <property type="protein sequence ID" value="GMF52700.1"/>
    <property type="molecule type" value="Genomic_DNA"/>
</dbReference>
<organism evidence="2 3">
    <name type="scientific">Phytophthora fragariaefolia</name>
    <dbReference type="NCBI Taxonomy" id="1490495"/>
    <lineage>
        <taxon>Eukaryota</taxon>
        <taxon>Sar</taxon>
        <taxon>Stramenopiles</taxon>
        <taxon>Oomycota</taxon>
        <taxon>Peronosporomycetes</taxon>
        <taxon>Peronosporales</taxon>
        <taxon>Peronosporaceae</taxon>
        <taxon>Phytophthora</taxon>
    </lineage>
</organism>
<gene>
    <name evidence="2" type="ORF">Pfra01_002163100</name>
</gene>
<protein>
    <submittedName>
        <fullName evidence="2">Unnamed protein product</fullName>
    </submittedName>
</protein>
<evidence type="ECO:0000259" key="1">
    <source>
        <dbReference type="Pfam" id="PF13843"/>
    </source>
</evidence>
<keyword evidence="3" id="KW-1185">Reference proteome</keyword>
<dbReference type="OrthoDB" id="124764at2759"/>
<evidence type="ECO:0000313" key="3">
    <source>
        <dbReference type="Proteomes" id="UP001165121"/>
    </source>
</evidence>
<dbReference type="PANTHER" id="PTHR46599:SF3">
    <property type="entry name" value="PIGGYBAC TRANSPOSABLE ELEMENT-DERIVED PROTEIN 4"/>
    <property type="match status" value="1"/>
</dbReference>
<dbReference type="Pfam" id="PF13843">
    <property type="entry name" value="DDE_Tnp_1_7"/>
    <property type="match status" value="1"/>
</dbReference>
<accession>A0A9W6Y539</accession>
<sequence length="180" mass="20119">MLAASWCGSRIVTMVTNADPPTTTTVNRRVGSSIRAFPTPICVLQYNQHMQDVDHLDQIRARFSLADGHSYQRWHKTLALALVDIARSNAYLTRRMVIDTLTDRDPQRTFLTELESELISGKWKDAPKAGRMVFGSSVAEGTPTVTPQSKAYVMSSVHSNQTQCAVMSSKQMFKGKGRRK</sequence>
<reference evidence="2" key="1">
    <citation type="submission" date="2023-04" db="EMBL/GenBank/DDBJ databases">
        <title>Phytophthora fragariaefolia NBRC 109709.</title>
        <authorList>
            <person name="Ichikawa N."/>
            <person name="Sato H."/>
            <person name="Tonouchi N."/>
        </authorList>
    </citation>
    <scope>NUCLEOTIDE SEQUENCE</scope>
    <source>
        <strain evidence="2">NBRC 109709</strain>
    </source>
</reference>
<dbReference type="AlphaFoldDB" id="A0A9W6Y539"/>
<evidence type="ECO:0000313" key="2">
    <source>
        <dbReference type="EMBL" id="GMF52700.1"/>
    </source>
</evidence>
<feature type="domain" description="PiggyBac transposable element-derived protein" evidence="1">
    <location>
        <begin position="3"/>
        <end position="91"/>
    </location>
</feature>
<dbReference type="PANTHER" id="PTHR46599">
    <property type="entry name" value="PIGGYBAC TRANSPOSABLE ELEMENT-DERIVED PROTEIN 4"/>
    <property type="match status" value="1"/>
</dbReference>
<dbReference type="Proteomes" id="UP001165121">
    <property type="component" value="Unassembled WGS sequence"/>
</dbReference>